<evidence type="ECO:0000259" key="10">
    <source>
        <dbReference type="PROSITE" id="PS51898"/>
    </source>
</evidence>
<dbReference type="PROSITE" id="PS51898">
    <property type="entry name" value="TYR_RECOMBINASE"/>
    <property type="match status" value="1"/>
</dbReference>
<dbReference type="AlphaFoldDB" id="A0A2S5DM85"/>
<evidence type="ECO:0000256" key="4">
    <source>
        <dbReference type="ARBA" id="ARBA00022829"/>
    </source>
</evidence>
<evidence type="ECO:0000256" key="3">
    <source>
        <dbReference type="ARBA" id="ARBA00022618"/>
    </source>
</evidence>
<sequence length="327" mass="36411">MFANEPPETLETGFGAWLGSGFDHPYSVRTQRVYRSVVRAFLVFAEEHAIGDPGQVNAPWIRLFVVGSRNASGDRYSQTYRNVRVAALSAFWEWLILTGRSDQSAIVNYMRMCSTDNSRKIGRPAGGKPPRRLPPVLMWDHQKALLAAAEASDSRTSVRDHAIMALILATGLRSDEVCSLEANMVTLAYRRLRVIGKGNKERLVDFSHAPEAIGVLELWLEERADFLGDAGVESPYFFVTRTGKRLTGSLVYQQVSRYIRVAGLGAVLSRKGGAHVLRHTATSIMFARNVPVLQIQENLGHEDLKTTQIYAHLLPREHEAKASCDFG</sequence>
<evidence type="ECO:0000256" key="2">
    <source>
        <dbReference type="ARBA" id="ARBA00022490"/>
    </source>
</evidence>
<keyword evidence="7" id="KW-0233">DNA recombination</keyword>
<dbReference type="Proteomes" id="UP000238655">
    <property type="component" value="Unassembled WGS sequence"/>
</dbReference>
<dbReference type="SUPFAM" id="SSF56349">
    <property type="entry name" value="DNA breaking-rejoining enzymes"/>
    <property type="match status" value="1"/>
</dbReference>
<evidence type="ECO:0000256" key="5">
    <source>
        <dbReference type="ARBA" id="ARBA00022908"/>
    </source>
</evidence>
<dbReference type="PANTHER" id="PTHR30349">
    <property type="entry name" value="PHAGE INTEGRASE-RELATED"/>
    <property type="match status" value="1"/>
</dbReference>
<dbReference type="InterPro" id="IPR013762">
    <property type="entry name" value="Integrase-like_cat_sf"/>
</dbReference>
<dbReference type="Pfam" id="PF00589">
    <property type="entry name" value="Phage_integrase"/>
    <property type="match status" value="1"/>
</dbReference>
<evidence type="ECO:0000313" key="13">
    <source>
        <dbReference type="Proteomes" id="UP000238655"/>
    </source>
</evidence>
<evidence type="ECO:0000256" key="6">
    <source>
        <dbReference type="ARBA" id="ARBA00023125"/>
    </source>
</evidence>
<evidence type="ECO:0000313" key="12">
    <source>
        <dbReference type="EMBL" id="POZ80209.1"/>
    </source>
</evidence>
<dbReference type="Gene3D" id="1.10.150.130">
    <property type="match status" value="1"/>
</dbReference>
<dbReference type="RefSeq" id="WP_081064218.1">
    <property type="nucleotide sequence ID" value="NZ_PQVP01000006.1"/>
</dbReference>
<name>A0A2S5DM85_9BURK</name>
<evidence type="ECO:0000256" key="7">
    <source>
        <dbReference type="ARBA" id="ARBA00023172"/>
    </source>
</evidence>
<feature type="domain" description="Core-binding (CB)" evidence="11">
    <location>
        <begin position="5"/>
        <end position="96"/>
    </location>
</feature>
<comment type="caution">
    <text evidence="12">The sequence shown here is derived from an EMBL/GenBank/DDBJ whole genome shotgun (WGS) entry which is preliminary data.</text>
</comment>
<dbReference type="InterPro" id="IPR044068">
    <property type="entry name" value="CB"/>
</dbReference>
<dbReference type="InterPro" id="IPR050090">
    <property type="entry name" value="Tyrosine_recombinase_XerCD"/>
</dbReference>
<comment type="subcellular location">
    <subcellularLocation>
        <location evidence="1">Cytoplasm</location>
    </subcellularLocation>
</comment>
<dbReference type="GO" id="GO:0006310">
    <property type="term" value="P:DNA recombination"/>
    <property type="evidence" value="ECO:0007669"/>
    <property type="project" value="UniProtKB-KW"/>
</dbReference>
<evidence type="ECO:0000259" key="11">
    <source>
        <dbReference type="PROSITE" id="PS51900"/>
    </source>
</evidence>
<organism evidence="12 13">
    <name type="scientific">Burkholderia contaminans</name>
    <dbReference type="NCBI Taxonomy" id="488447"/>
    <lineage>
        <taxon>Bacteria</taxon>
        <taxon>Pseudomonadati</taxon>
        <taxon>Pseudomonadota</taxon>
        <taxon>Betaproteobacteria</taxon>
        <taxon>Burkholderiales</taxon>
        <taxon>Burkholderiaceae</taxon>
        <taxon>Burkholderia</taxon>
        <taxon>Burkholderia cepacia complex</taxon>
    </lineage>
</organism>
<reference evidence="12 13" key="1">
    <citation type="submission" date="2018-01" db="EMBL/GenBank/DDBJ databases">
        <title>Successful Treatment of Persistent Burkholderia cepacia Bacteremia with Ceftazidime-Avibactam.</title>
        <authorList>
            <person name="Tamma P."/>
            <person name="Fan Y."/>
            <person name="Bergman Y."/>
            <person name="Sick-Samuels A."/>
            <person name="Hsu A."/>
            <person name="Timp W."/>
            <person name="Simner P."/>
        </authorList>
    </citation>
    <scope>NUCLEOTIDE SEQUENCE [LARGE SCALE GENOMIC DNA]</scope>
    <source>
        <strain evidence="12 13">170816</strain>
    </source>
</reference>
<protein>
    <submittedName>
        <fullName evidence="12">Integrase</fullName>
    </submittedName>
</protein>
<gene>
    <name evidence="12" type="ORF">C3743_40240</name>
</gene>
<dbReference type="GO" id="GO:0003677">
    <property type="term" value="F:DNA binding"/>
    <property type="evidence" value="ECO:0007669"/>
    <property type="project" value="UniProtKB-UniRule"/>
</dbReference>
<evidence type="ECO:0000256" key="9">
    <source>
        <dbReference type="PROSITE-ProRule" id="PRU01248"/>
    </source>
</evidence>
<keyword evidence="4" id="KW-0159">Chromosome partition</keyword>
<feature type="domain" description="Tyr recombinase" evidence="10">
    <location>
        <begin position="132"/>
        <end position="324"/>
    </location>
</feature>
<evidence type="ECO:0000256" key="8">
    <source>
        <dbReference type="ARBA" id="ARBA00023306"/>
    </source>
</evidence>
<dbReference type="GO" id="GO:0005737">
    <property type="term" value="C:cytoplasm"/>
    <property type="evidence" value="ECO:0007669"/>
    <property type="project" value="UniProtKB-SubCell"/>
</dbReference>
<dbReference type="InterPro" id="IPR011010">
    <property type="entry name" value="DNA_brk_join_enz"/>
</dbReference>
<dbReference type="PANTHER" id="PTHR30349:SF77">
    <property type="entry name" value="TYROSINE RECOMBINASE XERC"/>
    <property type="match status" value="1"/>
</dbReference>
<dbReference type="Gene3D" id="1.10.443.10">
    <property type="entry name" value="Intergrase catalytic core"/>
    <property type="match status" value="1"/>
</dbReference>
<keyword evidence="2" id="KW-0963">Cytoplasm</keyword>
<dbReference type="GO" id="GO:0051301">
    <property type="term" value="P:cell division"/>
    <property type="evidence" value="ECO:0007669"/>
    <property type="project" value="UniProtKB-KW"/>
</dbReference>
<accession>A0A2S5DM85</accession>
<keyword evidence="5" id="KW-0229">DNA integration</keyword>
<evidence type="ECO:0000256" key="1">
    <source>
        <dbReference type="ARBA" id="ARBA00004496"/>
    </source>
</evidence>
<proteinExistence type="predicted"/>
<dbReference type="PROSITE" id="PS51900">
    <property type="entry name" value="CB"/>
    <property type="match status" value="1"/>
</dbReference>
<dbReference type="GO" id="GO:0007059">
    <property type="term" value="P:chromosome segregation"/>
    <property type="evidence" value="ECO:0007669"/>
    <property type="project" value="UniProtKB-KW"/>
</dbReference>
<dbReference type="InterPro" id="IPR002104">
    <property type="entry name" value="Integrase_catalytic"/>
</dbReference>
<keyword evidence="8" id="KW-0131">Cell cycle</keyword>
<keyword evidence="3" id="KW-0132">Cell division</keyword>
<dbReference type="GO" id="GO:0015074">
    <property type="term" value="P:DNA integration"/>
    <property type="evidence" value="ECO:0007669"/>
    <property type="project" value="UniProtKB-KW"/>
</dbReference>
<keyword evidence="6 9" id="KW-0238">DNA-binding</keyword>
<dbReference type="InterPro" id="IPR010998">
    <property type="entry name" value="Integrase_recombinase_N"/>
</dbReference>
<dbReference type="EMBL" id="PQVP01000006">
    <property type="protein sequence ID" value="POZ80209.1"/>
    <property type="molecule type" value="Genomic_DNA"/>
</dbReference>